<evidence type="ECO:0000313" key="4">
    <source>
        <dbReference type="EMBL" id="HJC70580.1"/>
    </source>
</evidence>
<dbReference type="SUPFAM" id="SSF46689">
    <property type="entry name" value="Homeodomain-like"/>
    <property type="match status" value="1"/>
</dbReference>
<feature type="DNA-binding region" description="H-T-H motif" evidence="2">
    <location>
        <begin position="38"/>
        <end position="57"/>
    </location>
</feature>
<dbReference type="AlphaFoldDB" id="A0A9D2Q307"/>
<dbReference type="InterPro" id="IPR009057">
    <property type="entry name" value="Homeodomain-like_sf"/>
</dbReference>
<dbReference type="Gene3D" id="1.10.357.10">
    <property type="entry name" value="Tetracycline Repressor, domain 2"/>
    <property type="match status" value="1"/>
</dbReference>
<evidence type="ECO:0000256" key="1">
    <source>
        <dbReference type="ARBA" id="ARBA00023125"/>
    </source>
</evidence>
<dbReference type="Proteomes" id="UP000823854">
    <property type="component" value="Unassembled WGS sequence"/>
</dbReference>
<evidence type="ECO:0000313" key="5">
    <source>
        <dbReference type="Proteomes" id="UP000823854"/>
    </source>
</evidence>
<dbReference type="Pfam" id="PF00440">
    <property type="entry name" value="TetR_N"/>
    <property type="match status" value="1"/>
</dbReference>
<protein>
    <submittedName>
        <fullName evidence="4">TetR/AcrR family transcriptional regulator</fullName>
    </submittedName>
</protein>
<proteinExistence type="predicted"/>
<sequence>MNYWTDHRPVHRSRAVDAEGIARAALALLDEGGLEALTLRAVAAALGVAPSSLYSRVRSLEDVLDLALDAALGADPAVQALVRARTAGPEVLDELLLSHFRHLCRHPWALQVLPRRALRGPHHLALSERMCGLLEHEGARDPLAAAYALSNLVIGSAMTSALDEEELTTPVDERLAPGYARLHGAGTADSEDVLRLGLVALREALTAS</sequence>
<dbReference type="InterPro" id="IPR001647">
    <property type="entry name" value="HTH_TetR"/>
</dbReference>
<gene>
    <name evidence="4" type="ORF">H9932_13020</name>
</gene>
<comment type="caution">
    <text evidence="4">The sequence shown here is derived from an EMBL/GenBank/DDBJ whole genome shotgun (WGS) entry which is preliminary data.</text>
</comment>
<dbReference type="InterPro" id="IPR036271">
    <property type="entry name" value="Tet_transcr_reg_TetR-rel_C_sf"/>
</dbReference>
<dbReference type="EMBL" id="DWWC01000272">
    <property type="protein sequence ID" value="HJC70580.1"/>
    <property type="molecule type" value="Genomic_DNA"/>
</dbReference>
<feature type="domain" description="HTH tetR-type" evidence="3">
    <location>
        <begin position="15"/>
        <end position="75"/>
    </location>
</feature>
<name>A0A9D2Q307_9MICO</name>
<accession>A0A9D2Q307</accession>
<reference evidence="4" key="2">
    <citation type="submission" date="2021-04" db="EMBL/GenBank/DDBJ databases">
        <authorList>
            <person name="Gilroy R."/>
        </authorList>
    </citation>
    <scope>NUCLEOTIDE SEQUENCE</scope>
    <source>
        <strain evidence="4">CHK130-7132</strain>
    </source>
</reference>
<dbReference type="PROSITE" id="PS50977">
    <property type="entry name" value="HTH_TETR_2"/>
    <property type="match status" value="1"/>
</dbReference>
<dbReference type="SUPFAM" id="SSF48498">
    <property type="entry name" value="Tetracyclin repressor-like, C-terminal domain"/>
    <property type="match status" value="1"/>
</dbReference>
<organism evidence="4 5">
    <name type="scientific">Candidatus Brachybacterium intestinipullorum</name>
    <dbReference type="NCBI Taxonomy" id="2838512"/>
    <lineage>
        <taxon>Bacteria</taxon>
        <taxon>Bacillati</taxon>
        <taxon>Actinomycetota</taxon>
        <taxon>Actinomycetes</taxon>
        <taxon>Micrococcales</taxon>
        <taxon>Dermabacteraceae</taxon>
        <taxon>Brachybacterium</taxon>
    </lineage>
</organism>
<reference evidence="4" key="1">
    <citation type="journal article" date="2021" name="PeerJ">
        <title>Extensive microbial diversity within the chicken gut microbiome revealed by metagenomics and culture.</title>
        <authorList>
            <person name="Gilroy R."/>
            <person name="Ravi A."/>
            <person name="Getino M."/>
            <person name="Pursley I."/>
            <person name="Horton D.L."/>
            <person name="Alikhan N.F."/>
            <person name="Baker D."/>
            <person name="Gharbi K."/>
            <person name="Hall N."/>
            <person name="Watson M."/>
            <person name="Adriaenssens E.M."/>
            <person name="Foster-Nyarko E."/>
            <person name="Jarju S."/>
            <person name="Secka A."/>
            <person name="Antonio M."/>
            <person name="Oren A."/>
            <person name="Chaudhuri R.R."/>
            <person name="La Ragione R."/>
            <person name="Hildebrand F."/>
            <person name="Pallen M.J."/>
        </authorList>
    </citation>
    <scope>NUCLEOTIDE SEQUENCE</scope>
    <source>
        <strain evidence="4">CHK130-7132</strain>
    </source>
</reference>
<keyword evidence="1 2" id="KW-0238">DNA-binding</keyword>
<evidence type="ECO:0000256" key="2">
    <source>
        <dbReference type="PROSITE-ProRule" id="PRU00335"/>
    </source>
</evidence>
<evidence type="ECO:0000259" key="3">
    <source>
        <dbReference type="PROSITE" id="PS50977"/>
    </source>
</evidence>
<dbReference type="GO" id="GO:0003677">
    <property type="term" value="F:DNA binding"/>
    <property type="evidence" value="ECO:0007669"/>
    <property type="project" value="UniProtKB-UniRule"/>
</dbReference>